<dbReference type="SUPFAM" id="SSF52540">
    <property type="entry name" value="P-loop containing nucleoside triphosphate hydrolases"/>
    <property type="match status" value="1"/>
</dbReference>
<dbReference type="Gene3D" id="1.10.8.60">
    <property type="match status" value="1"/>
</dbReference>
<organism evidence="8 9">
    <name type="scientific">Candidatus Nitrospira nitrosa</name>
    <dbReference type="NCBI Taxonomy" id="1742972"/>
    <lineage>
        <taxon>Bacteria</taxon>
        <taxon>Pseudomonadati</taxon>
        <taxon>Nitrospirota</taxon>
        <taxon>Nitrospiria</taxon>
        <taxon>Nitrospirales</taxon>
        <taxon>Nitrospiraceae</taxon>
        <taxon>Nitrospira</taxon>
    </lineage>
</organism>
<dbReference type="InterPro" id="IPR003018">
    <property type="entry name" value="GAF"/>
</dbReference>
<dbReference type="SUPFAM" id="SSF46689">
    <property type="entry name" value="Homeodomain-like"/>
    <property type="match status" value="1"/>
</dbReference>
<keyword evidence="5" id="KW-0010">Activator</keyword>
<dbReference type="GO" id="GO:0043565">
    <property type="term" value="F:sequence-specific DNA binding"/>
    <property type="evidence" value="ECO:0007669"/>
    <property type="project" value="InterPro"/>
</dbReference>
<dbReference type="PANTHER" id="PTHR32071:SF123">
    <property type="entry name" value="DNA-BINDING TRANSCRIPTIONAL ACTIVATOR HYFR-RELATED"/>
    <property type="match status" value="1"/>
</dbReference>
<dbReference type="InterPro" id="IPR002197">
    <property type="entry name" value="HTH_Fis"/>
</dbReference>
<keyword evidence="2" id="KW-0067">ATP-binding</keyword>
<dbReference type="Gene3D" id="3.30.450.40">
    <property type="match status" value="1"/>
</dbReference>
<dbReference type="Gene3D" id="3.40.50.300">
    <property type="entry name" value="P-loop containing nucleotide triphosphate hydrolases"/>
    <property type="match status" value="1"/>
</dbReference>
<keyword evidence="6" id="KW-0804">Transcription</keyword>
<evidence type="ECO:0000313" key="9">
    <source>
        <dbReference type="Proteomes" id="UP000199032"/>
    </source>
</evidence>
<dbReference type="Pfam" id="PF02954">
    <property type="entry name" value="HTH_8"/>
    <property type="match status" value="1"/>
</dbReference>
<dbReference type="EMBL" id="CZQA01000008">
    <property type="protein sequence ID" value="CUS36051.1"/>
    <property type="molecule type" value="Genomic_DNA"/>
</dbReference>
<dbReference type="InterPro" id="IPR003593">
    <property type="entry name" value="AAA+_ATPase"/>
</dbReference>
<dbReference type="InterPro" id="IPR029016">
    <property type="entry name" value="GAF-like_dom_sf"/>
</dbReference>
<evidence type="ECO:0000256" key="4">
    <source>
        <dbReference type="ARBA" id="ARBA00023125"/>
    </source>
</evidence>
<keyword evidence="9" id="KW-1185">Reference proteome</keyword>
<reference evidence="8 9" key="1">
    <citation type="submission" date="2015-10" db="EMBL/GenBank/DDBJ databases">
        <authorList>
            <person name="Gilbert D.G."/>
        </authorList>
    </citation>
    <scope>NUCLEOTIDE SEQUENCE [LARGE SCALE GENOMIC DNA]</scope>
    <source>
        <strain evidence="8">COMA1</strain>
    </source>
</reference>
<dbReference type="InterPro" id="IPR058031">
    <property type="entry name" value="AAA_lid_NorR"/>
</dbReference>
<dbReference type="Pfam" id="PF00158">
    <property type="entry name" value="Sigma54_activat"/>
    <property type="match status" value="1"/>
</dbReference>
<sequence>MNQPPSSVCADLAERYQALLEVAQAVSAHRDLDDLFRELAQRLPRVVQVNFVGLSLYDPVKNTMRLHTVQANVPADLVGGHEESIDETPAGVVWETQQPLLVPDVAKEKRWPKVMRFMQEDHSRSFCFVPLTTAAHRLGAIGFVSLEKEAYSEADLKFLQQVANPVAVAVENALAFQEIAQLKDKLAKEKLYLEEELRLEHGFEDIIGDSDALKQVLKQVEVVAPTDSTVLIQGETGTGKELIARAIHRLSGRSERTFVKLNCAAIPTGLLESELFGHERGAFTGAITQKAGRFELADKGTIFLDEVGEIPLELQSKLLRVLQEQEFERLGSTKTVRVNVRLIAATNRDLKTMVEAKQFRGDLYYRLNVFPVTMPPLRDRREDIPTLVRYFTQHYAGRMKKNIQAVPAKTLEILSSYTWPGNVRELENLVERSVILTQGTDLQVPISELQTTNESTVSSMTALEEAERDHILRALQETKWVVGGAAGAAARLGVKRTTLQSKMQKFGITRPE</sequence>
<dbReference type="PRINTS" id="PR01590">
    <property type="entry name" value="HTHFIS"/>
</dbReference>
<dbReference type="InterPro" id="IPR027417">
    <property type="entry name" value="P-loop_NTPase"/>
</dbReference>
<dbReference type="InterPro" id="IPR025662">
    <property type="entry name" value="Sigma_54_int_dom_ATP-bd_1"/>
</dbReference>
<evidence type="ECO:0000259" key="7">
    <source>
        <dbReference type="PROSITE" id="PS50045"/>
    </source>
</evidence>
<dbReference type="InterPro" id="IPR002078">
    <property type="entry name" value="Sigma_54_int"/>
</dbReference>
<dbReference type="InterPro" id="IPR009057">
    <property type="entry name" value="Homeodomain-like_sf"/>
</dbReference>
<evidence type="ECO:0000256" key="6">
    <source>
        <dbReference type="ARBA" id="ARBA00023163"/>
    </source>
</evidence>
<keyword evidence="3" id="KW-0805">Transcription regulation</keyword>
<gene>
    <name evidence="8" type="ORF">COMA1_20613</name>
</gene>
<dbReference type="PROSITE" id="PS00688">
    <property type="entry name" value="SIGMA54_INTERACT_3"/>
    <property type="match status" value="1"/>
</dbReference>
<evidence type="ECO:0000256" key="5">
    <source>
        <dbReference type="ARBA" id="ARBA00023159"/>
    </source>
</evidence>
<dbReference type="Pfam" id="PF25601">
    <property type="entry name" value="AAA_lid_14"/>
    <property type="match status" value="1"/>
</dbReference>
<protein>
    <submittedName>
        <fullName evidence="8">Formate hydrogenlyase transcriptional activator</fullName>
    </submittedName>
</protein>
<dbReference type="OrthoDB" id="9804019at2"/>
<feature type="domain" description="Sigma-54 factor interaction" evidence="7">
    <location>
        <begin position="206"/>
        <end position="435"/>
    </location>
</feature>
<dbReference type="PANTHER" id="PTHR32071">
    <property type="entry name" value="TRANSCRIPTIONAL REGULATORY PROTEIN"/>
    <property type="match status" value="1"/>
</dbReference>
<evidence type="ECO:0000256" key="1">
    <source>
        <dbReference type="ARBA" id="ARBA00022741"/>
    </source>
</evidence>
<dbReference type="Gene3D" id="1.10.10.60">
    <property type="entry name" value="Homeodomain-like"/>
    <property type="match status" value="1"/>
</dbReference>
<dbReference type="GO" id="GO:0016829">
    <property type="term" value="F:lyase activity"/>
    <property type="evidence" value="ECO:0007669"/>
    <property type="project" value="UniProtKB-KW"/>
</dbReference>
<evidence type="ECO:0000313" key="8">
    <source>
        <dbReference type="EMBL" id="CUS36051.1"/>
    </source>
</evidence>
<dbReference type="CDD" id="cd00009">
    <property type="entry name" value="AAA"/>
    <property type="match status" value="1"/>
</dbReference>
<keyword evidence="1" id="KW-0547">Nucleotide-binding</keyword>
<dbReference type="InterPro" id="IPR025944">
    <property type="entry name" value="Sigma_54_int_dom_CS"/>
</dbReference>
<dbReference type="AlphaFoldDB" id="A0A0S4LEL3"/>
<dbReference type="SUPFAM" id="SSF55781">
    <property type="entry name" value="GAF domain-like"/>
    <property type="match status" value="1"/>
</dbReference>
<dbReference type="InterPro" id="IPR025943">
    <property type="entry name" value="Sigma_54_int_dom_ATP-bd_2"/>
</dbReference>
<accession>A0A0S4LEL3</accession>
<dbReference type="Proteomes" id="UP000199032">
    <property type="component" value="Unassembled WGS sequence"/>
</dbReference>
<proteinExistence type="predicted"/>
<dbReference type="PROSITE" id="PS00676">
    <property type="entry name" value="SIGMA54_INTERACT_2"/>
    <property type="match status" value="1"/>
</dbReference>
<evidence type="ECO:0000256" key="3">
    <source>
        <dbReference type="ARBA" id="ARBA00023015"/>
    </source>
</evidence>
<evidence type="ECO:0000256" key="2">
    <source>
        <dbReference type="ARBA" id="ARBA00022840"/>
    </source>
</evidence>
<dbReference type="PROSITE" id="PS50045">
    <property type="entry name" value="SIGMA54_INTERACT_4"/>
    <property type="match status" value="1"/>
</dbReference>
<name>A0A0S4LEL3_9BACT</name>
<dbReference type="SMART" id="SM00065">
    <property type="entry name" value="GAF"/>
    <property type="match status" value="1"/>
</dbReference>
<dbReference type="PROSITE" id="PS00675">
    <property type="entry name" value="SIGMA54_INTERACT_1"/>
    <property type="match status" value="1"/>
</dbReference>
<dbReference type="SMART" id="SM00382">
    <property type="entry name" value="AAA"/>
    <property type="match status" value="1"/>
</dbReference>
<dbReference type="FunFam" id="1.10.8.60:FF:000014">
    <property type="entry name" value="DNA-binding transcriptional regulator NtrC"/>
    <property type="match status" value="1"/>
</dbReference>
<dbReference type="STRING" id="1742972.COMA1_20613"/>
<keyword evidence="8" id="KW-0456">Lyase</keyword>
<dbReference type="FunFam" id="3.40.50.300:FF:000006">
    <property type="entry name" value="DNA-binding transcriptional regulator NtrC"/>
    <property type="match status" value="1"/>
</dbReference>
<dbReference type="Pfam" id="PF13185">
    <property type="entry name" value="GAF_2"/>
    <property type="match status" value="1"/>
</dbReference>
<dbReference type="GO" id="GO:0006355">
    <property type="term" value="P:regulation of DNA-templated transcription"/>
    <property type="evidence" value="ECO:0007669"/>
    <property type="project" value="InterPro"/>
</dbReference>
<dbReference type="RefSeq" id="WP_090748632.1">
    <property type="nucleotide sequence ID" value="NZ_CZQA01000008.1"/>
</dbReference>
<dbReference type="GO" id="GO:0005524">
    <property type="term" value="F:ATP binding"/>
    <property type="evidence" value="ECO:0007669"/>
    <property type="project" value="UniProtKB-KW"/>
</dbReference>
<keyword evidence="4" id="KW-0238">DNA-binding</keyword>